<evidence type="ECO:0000313" key="11">
    <source>
        <dbReference type="EMBL" id="PWR72087.1"/>
    </source>
</evidence>
<dbReference type="InterPro" id="IPR013767">
    <property type="entry name" value="PAS_fold"/>
</dbReference>
<evidence type="ECO:0000256" key="1">
    <source>
        <dbReference type="ARBA" id="ARBA00000085"/>
    </source>
</evidence>
<organism evidence="11 12">
    <name type="scientific">Methanospirillum lacunae</name>
    <dbReference type="NCBI Taxonomy" id="668570"/>
    <lineage>
        <taxon>Archaea</taxon>
        <taxon>Methanobacteriati</taxon>
        <taxon>Methanobacteriota</taxon>
        <taxon>Stenosarchaea group</taxon>
        <taxon>Methanomicrobia</taxon>
        <taxon>Methanomicrobiales</taxon>
        <taxon>Methanospirillaceae</taxon>
        <taxon>Methanospirillum</taxon>
    </lineage>
</organism>
<dbReference type="InterPro" id="IPR004358">
    <property type="entry name" value="Sig_transdc_His_kin-like_C"/>
</dbReference>
<dbReference type="InterPro" id="IPR050351">
    <property type="entry name" value="BphY/WalK/GraS-like"/>
</dbReference>
<dbReference type="InterPro" id="IPR003594">
    <property type="entry name" value="HATPase_dom"/>
</dbReference>
<dbReference type="GO" id="GO:0007234">
    <property type="term" value="P:osmosensory signaling via phosphorelay pathway"/>
    <property type="evidence" value="ECO:0007669"/>
    <property type="project" value="TreeGrafter"/>
</dbReference>
<dbReference type="GO" id="GO:0016020">
    <property type="term" value="C:membrane"/>
    <property type="evidence" value="ECO:0007669"/>
    <property type="project" value="UniProtKB-SubCell"/>
</dbReference>
<dbReference type="SUPFAM" id="SSF55874">
    <property type="entry name" value="ATPase domain of HSP90 chaperone/DNA topoisomerase II/histidine kinase"/>
    <property type="match status" value="1"/>
</dbReference>
<dbReference type="PROSITE" id="PS50112">
    <property type="entry name" value="PAS"/>
    <property type="match status" value="1"/>
</dbReference>
<dbReference type="GO" id="GO:0000156">
    <property type="term" value="F:phosphorelay response regulator activity"/>
    <property type="evidence" value="ECO:0007669"/>
    <property type="project" value="TreeGrafter"/>
</dbReference>
<proteinExistence type="predicted"/>
<dbReference type="SUPFAM" id="SSF55785">
    <property type="entry name" value="PYP-like sensor domain (PAS domain)"/>
    <property type="match status" value="1"/>
</dbReference>
<dbReference type="InterPro" id="IPR035965">
    <property type="entry name" value="PAS-like_dom_sf"/>
</dbReference>
<dbReference type="PROSITE" id="PS50113">
    <property type="entry name" value="PAC"/>
    <property type="match status" value="1"/>
</dbReference>
<dbReference type="PRINTS" id="PR00344">
    <property type="entry name" value="BCTRLSENSOR"/>
</dbReference>
<dbReference type="PANTHER" id="PTHR42878">
    <property type="entry name" value="TWO-COMPONENT HISTIDINE KINASE"/>
    <property type="match status" value="1"/>
</dbReference>
<dbReference type="EC" id="2.7.13.3" evidence="2"/>
<evidence type="ECO:0000259" key="10">
    <source>
        <dbReference type="PROSITE" id="PS50113"/>
    </source>
</evidence>
<gene>
    <name evidence="11" type="ORF">DK846_08845</name>
</gene>
<dbReference type="PROSITE" id="PS50109">
    <property type="entry name" value="HIS_KIN"/>
    <property type="match status" value="1"/>
</dbReference>
<evidence type="ECO:0000256" key="5">
    <source>
        <dbReference type="ARBA" id="ARBA00023136"/>
    </source>
</evidence>
<evidence type="ECO:0000256" key="4">
    <source>
        <dbReference type="ARBA" id="ARBA00022777"/>
    </source>
</evidence>
<dbReference type="PROSITE" id="PS50110">
    <property type="entry name" value="RESPONSE_REGULATORY"/>
    <property type="match status" value="1"/>
</dbReference>
<dbReference type="SMART" id="SM00387">
    <property type="entry name" value="HATPase_c"/>
    <property type="match status" value="1"/>
</dbReference>
<dbReference type="RefSeq" id="WP_109968577.1">
    <property type="nucleotide sequence ID" value="NZ_QGMY01000007.1"/>
</dbReference>
<evidence type="ECO:0000259" key="8">
    <source>
        <dbReference type="PROSITE" id="PS50110"/>
    </source>
</evidence>
<comment type="catalytic activity">
    <reaction evidence="1">
        <text>ATP + protein L-histidine = ADP + protein N-phospho-L-histidine.</text>
        <dbReference type="EC" id="2.7.13.3"/>
    </reaction>
</comment>
<dbReference type="InterPro" id="IPR001789">
    <property type="entry name" value="Sig_transdc_resp-reg_receiver"/>
</dbReference>
<evidence type="ECO:0000259" key="9">
    <source>
        <dbReference type="PROSITE" id="PS50112"/>
    </source>
</evidence>
<dbReference type="Proteomes" id="UP000245657">
    <property type="component" value="Unassembled WGS sequence"/>
</dbReference>
<dbReference type="Gene3D" id="3.30.450.20">
    <property type="entry name" value="PAS domain"/>
    <property type="match status" value="1"/>
</dbReference>
<keyword evidence="5" id="KW-0472">Membrane</keyword>
<accession>A0A2V2N783</accession>
<dbReference type="InterPro" id="IPR005467">
    <property type="entry name" value="His_kinase_dom"/>
</dbReference>
<keyword evidence="12" id="KW-1185">Reference proteome</keyword>
<dbReference type="Gene3D" id="3.40.50.2300">
    <property type="match status" value="1"/>
</dbReference>
<feature type="modified residue" description="4-aspartylphosphate" evidence="6">
    <location>
        <position position="73"/>
    </location>
</feature>
<dbReference type="Gene3D" id="3.30.565.10">
    <property type="entry name" value="Histidine kinase-like ATPase, C-terminal domain"/>
    <property type="match status" value="1"/>
</dbReference>
<evidence type="ECO:0000256" key="3">
    <source>
        <dbReference type="ARBA" id="ARBA00022679"/>
    </source>
</evidence>
<keyword evidence="4" id="KW-0418">Kinase</keyword>
<dbReference type="InterPro" id="IPR000014">
    <property type="entry name" value="PAS"/>
</dbReference>
<keyword evidence="6" id="KW-0597">Phosphoprotein</keyword>
<protein>
    <recommendedName>
        <fullName evidence="2">histidine kinase</fullName>
        <ecNumber evidence="2">2.7.13.3</ecNumber>
    </recommendedName>
</protein>
<dbReference type="SMART" id="SM00091">
    <property type="entry name" value="PAS"/>
    <property type="match status" value="1"/>
</dbReference>
<feature type="domain" description="Response regulatory" evidence="8">
    <location>
        <begin position="23"/>
        <end position="138"/>
    </location>
</feature>
<dbReference type="Pfam" id="PF00072">
    <property type="entry name" value="Response_reg"/>
    <property type="match status" value="1"/>
</dbReference>
<reference evidence="11 12" key="1">
    <citation type="submission" date="2018-05" db="EMBL/GenBank/DDBJ databases">
        <title>Draft genome of Methanospirillum lacunae Ki8-1.</title>
        <authorList>
            <person name="Dueholm M.S."/>
            <person name="Nielsen P.H."/>
            <person name="Bakmann L.F."/>
            <person name="Otzen D.E."/>
        </authorList>
    </citation>
    <scope>NUCLEOTIDE SEQUENCE [LARGE SCALE GENOMIC DNA]</scope>
    <source>
        <strain evidence="11 12">Ki8-1</strain>
    </source>
</reference>
<dbReference type="EMBL" id="QGMY01000007">
    <property type="protein sequence ID" value="PWR72087.1"/>
    <property type="molecule type" value="Genomic_DNA"/>
</dbReference>
<dbReference type="OrthoDB" id="8127at2157"/>
<name>A0A2V2N783_9EURY</name>
<comment type="caution">
    <text evidence="11">The sequence shown here is derived from an EMBL/GenBank/DDBJ whole genome shotgun (WGS) entry which is preliminary data.</text>
</comment>
<dbReference type="Pfam" id="PF02518">
    <property type="entry name" value="HATPase_c"/>
    <property type="match status" value="1"/>
</dbReference>
<sequence>MNRGKSRFSEVSGQCDRGDSVISVLHVDDECGLLEAVKLSLEDTGACIVDTAESAELAIEMFRSHPYDAIISDYAMPGTNGIDLLKQVRKEFGDIPFILYTIIPREDVLIEAINYGVTFYLQKGTEQGLQTAELVHVIDQAVTRRITEQALLESENRYRTIIENIIDVYYRTDSEGTLVFISPSVLPMLGYNSLDELLGRKTGEFWKHPSERDTLISILKEKKEIRDYEVTLLTKTGDDIQVAVSLRICINEKGEFDGVEGIIRDISERKKIEYELITKNLELEKINRELSGTLEELTSTQTALAERNQELLTREASQKRSAAALKRANKQLNLLSSITRHDILNQITALNGYLTLIRDEIRDEEVARYLDKLESVAGTIETQIAFTRVYQDLGSQEPQWLDVKNLIPHVTLSGLTIIESNLDNIRIFADPIAGKVFENLFDNTIRHGGDVSRIEITARKESGHLIITWEDNGIGIPTPEKELIFNRGYGKNTGLGLFLVREILLITGITIREIGTEQKGAIFEISVPEGGYEIEKTKGDA</sequence>
<evidence type="ECO:0000256" key="6">
    <source>
        <dbReference type="PROSITE-ProRule" id="PRU00169"/>
    </source>
</evidence>
<dbReference type="InterPro" id="IPR000700">
    <property type="entry name" value="PAS-assoc_C"/>
</dbReference>
<dbReference type="SMART" id="SM00448">
    <property type="entry name" value="REC"/>
    <property type="match status" value="1"/>
</dbReference>
<dbReference type="GO" id="GO:0006355">
    <property type="term" value="P:regulation of DNA-templated transcription"/>
    <property type="evidence" value="ECO:0007669"/>
    <property type="project" value="InterPro"/>
</dbReference>
<dbReference type="PANTHER" id="PTHR42878:SF15">
    <property type="entry name" value="BACTERIOPHYTOCHROME"/>
    <property type="match status" value="1"/>
</dbReference>
<dbReference type="InterPro" id="IPR036890">
    <property type="entry name" value="HATPase_C_sf"/>
</dbReference>
<feature type="domain" description="Histidine kinase" evidence="7">
    <location>
        <begin position="435"/>
        <end position="531"/>
    </location>
</feature>
<feature type="domain" description="PAC" evidence="10">
    <location>
        <begin position="226"/>
        <end position="278"/>
    </location>
</feature>
<keyword evidence="3" id="KW-0808">Transferase</keyword>
<dbReference type="Pfam" id="PF00989">
    <property type="entry name" value="PAS"/>
    <property type="match status" value="1"/>
</dbReference>
<dbReference type="AlphaFoldDB" id="A0A2V2N783"/>
<dbReference type="GO" id="GO:0004673">
    <property type="term" value="F:protein histidine kinase activity"/>
    <property type="evidence" value="ECO:0007669"/>
    <property type="project" value="UniProtKB-EC"/>
</dbReference>
<dbReference type="SUPFAM" id="SSF52172">
    <property type="entry name" value="CheY-like"/>
    <property type="match status" value="1"/>
</dbReference>
<dbReference type="CDD" id="cd00130">
    <property type="entry name" value="PAS"/>
    <property type="match status" value="1"/>
</dbReference>
<evidence type="ECO:0000313" key="12">
    <source>
        <dbReference type="Proteomes" id="UP000245657"/>
    </source>
</evidence>
<dbReference type="CDD" id="cd00075">
    <property type="entry name" value="HATPase"/>
    <property type="match status" value="1"/>
</dbReference>
<evidence type="ECO:0000256" key="2">
    <source>
        <dbReference type="ARBA" id="ARBA00012438"/>
    </source>
</evidence>
<feature type="domain" description="PAS" evidence="9">
    <location>
        <begin position="154"/>
        <end position="192"/>
    </location>
</feature>
<dbReference type="GO" id="GO:0030295">
    <property type="term" value="F:protein kinase activator activity"/>
    <property type="evidence" value="ECO:0007669"/>
    <property type="project" value="TreeGrafter"/>
</dbReference>
<dbReference type="InterPro" id="IPR011006">
    <property type="entry name" value="CheY-like_superfamily"/>
</dbReference>
<dbReference type="NCBIfam" id="TIGR00229">
    <property type="entry name" value="sensory_box"/>
    <property type="match status" value="1"/>
</dbReference>
<evidence type="ECO:0000259" key="7">
    <source>
        <dbReference type="PROSITE" id="PS50109"/>
    </source>
</evidence>